<protein>
    <submittedName>
        <fullName evidence="2">RRM domain-containing RNA-binding protein</fullName>
    </submittedName>
</protein>
<evidence type="ECO:0000259" key="1">
    <source>
        <dbReference type="Pfam" id="PF00076"/>
    </source>
</evidence>
<dbReference type="AlphaFoldDB" id="I3CFX8"/>
<dbReference type="Gene3D" id="3.30.70.330">
    <property type="match status" value="1"/>
</dbReference>
<evidence type="ECO:0000313" key="3">
    <source>
        <dbReference type="Proteomes" id="UP000005744"/>
    </source>
</evidence>
<dbReference type="EMBL" id="JH600070">
    <property type="protein sequence ID" value="EIJ42521.1"/>
    <property type="molecule type" value="Genomic_DNA"/>
</dbReference>
<name>I3CFX8_9GAMM</name>
<dbReference type="Proteomes" id="UP000005744">
    <property type="component" value="Unassembled WGS sequence"/>
</dbReference>
<dbReference type="Pfam" id="PF00076">
    <property type="entry name" value="RRM_1"/>
    <property type="match status" value="1"/>
</dbReference>
<dbReference type="SUPFAM" id="SSF54928">
    <property type="entry name" value="RNA-binding domain, RBD"/>
    <property type="match status" value="1"/>
</dbReference>
<gene>
    <name evidence="2" type="ORF">BegalDRAFT_1642</name>
</gene>
<evidence type="ECO:0000313" key="2">
    <source>
        <dbReference type="EMBL" id="EIJ42521.1"/>
    </source>
</evidence>
<dbReference type="InterPro" id="IPR012677">
    <property type="entry name" value="Nucleotide-bd_a/b_plait_sf"/>
</dbReference>
<reference evidence="2 3" key="1">
    <citation type="submission" date="2011-11" db="EMBL/GenBank/DDBJ databases">
        <title>Improved High-Quality Draft sequence of Beggiatoa alba B18lD.</title>
        <authorList>
            <consortium name="US DOE Joint Genome Institute"/>
            <person name="Lucas S."/>
            <person name="Han J."/>
            <person name="Lapidus A."/>
            <person name="Cheng J.-F."/>
            <person name="Goodwin L."/>
            <person name="Pitluck S."/>
            <person name="Peters L."/>
            <person name="Mikhailova N."/>
            <person name="Held B."/>
            <person name="Detter J.C."/>
            <person name="Han C."/>
            <person name="Tapia R."/>
            <person name="Land M."/>
            <person name="Hauser L."/>
            <person name="Kyrpides N."/>
            <person name="Ivanova N."/>
            <person name="Pagani I."/>
            <person name="Samuel K."/>
            <person name="Teske A."/>
            <person name="Mueller J."/>
            <person name="Woyke T."/>
        </authorList>
    </citation>
    <scope>NUCLEOTIDE SEQUENCE [LARGE SCALE GENOMIC DNA]</scope>
    <source>
        <strain evidence="2 3">B18LD</strain>
    </source>
</reference>
<dbReference type="CDD" id="cd00590">
    <property type="entry name" value="RRM_SF"/>
    <property type="match status" value="1"/>
</dbReference>
<dbReference type="InterPro" id="IPR035979">
    <property type="entry name" value="RBD_domain_sf"/>
</dbReference>
<keyword evidence="3" id="KW-1185">Reference proteome</keyword>
<dbReference type="GO" id="GO:0003723">
    <property type="term" value="F:RNA binding"/>
    <property type="evidence" value="ECO:0007669"/>
    <property type="project" value="InterPro"/>
</dbReference>
<feature type="domain" description="RRM" evidence="1">
    <location>
        <begin position="7"/>
        <end position="54"/>
    </location>
</feature>
<sequence length="90" mass="10250">MQTIMNLIISNLPPSITQSEVEHAFRQRGADVQVSLFREGNPNNVLAVVKLKNASLVATHRMAQYLKGRSWQGRRLQVYVPLFWRGESEA</sequence>
<dbReference type="HOGENOM" id="CLU_2434903_0_0_6"/>
<accession>I3CFX8</accession>
<proteinExistence type="predicted"/>
<dbReference type="InterPro" id="IPR000504">
    <property type="entry name" value="RRM_dom"/>
</dbReference>
<organism evidence="2 3">
    <name type="scientific">Beggiatoa alba B18LD</name>
    <dbReference type="NCBI Taxonomy" id="395493"/>
    <lineage>
        <taxon>Bacteria</taxon>
        <taxon>Pseudomonadati</taxon>
        <taxon>Pseudomonadota</taxon>
        <taxon>Gammaproteobacteria</taxon>
        <taxon>Thiotrichales</taxon>
        <taxon>Thiotrichaceae</taxon>
        <taxon>Beggiatoa</taxon>
    </lineage>
</organism>